<dbReference type="EMBL" id="LAZR01032504">
    <property type="protein sequence ID" value="KKL50700.1"/>
    <property type="molecule type" value="Genomic_DNA"/>
</dbReference>
<sequence length="39" mass="4244">MAGIFDSIPIITVILFAIGIVGVMVYERSRSKQTEESTA</sequence>
<evidence type="ECO:0000256" key="1">
    <source>
        <dbReference type="SAM" id="Phobius"/>
    </source>
</evidence>
<accession>A0A0F9F0A5</accession>
<protein>
    <submittedName>
        <fullName evidence="2">Uncharacterized protein</fullName>
    </submittedName>
</protein>
<comment type="caution">
    <text evidence="2">The sequence shown here is derived from an EMBL/GenBank/DDBJ whole genome shotgun (WGS) entry which is preliminary data.</text>
</comment>
<proteinExistence type="predicted"/>
<reference evidence="2" key="1">
    <citation type="journal article" date="2015" name="Nature">
        <title>Complex archaea that bridge the gap between prokaryotes and eukaryotes.</title>
        <authorList>
            <person name="Spang A."/>
            <person name="Saw J.H."/>
            <person name="Jorgensen S.L."/>
            <person name="Zaremba-Niedzwiedzka K."/>
            <person name="Martijn J."/>
            <person name="Lind A.E."/>
            <person name="van Eijk R."/>
            <person name="Schleper C."/>
            <person name="Guy L."/>
            <person name="Ettema T.J."/>
        </authorList>
    </citation>
    <scope>NUCLEOTIDE SEQUENCE</scope>
</reference>
<feature type="transmembrane region" description="Helical" evidence="1">
    <location>
        <begin position="6"/>
        <end position="26"/>
    </location>
</feature>
<organism evidence="2">
    <name type="scientific">marine sediment metagenome</name>
    <dbReference type="NCBI Taxonomy" id="412755"/>
    <lineage>
        <taxon>unclassified sequences</taxon>
        <taxon>metagenomes</taxon>
        <taxon>ecological metagenomes</taxon>
    </lineage>
</organism>
<keyword evidence="1" id="KW-1133">Transmembrane helix</keyword>
<evidence type="ECO:0000313" key="2">
    <source>
        <dbReference type="EMBL" id="KKL50700.1"/>
    </source>
</evidence>
<dbReference type="AlphaFoldDB" id="A0A0F9F0A5"/>
<keyword evidence="1" id="KW-0812">Transmembrane</keyword>
<name>A0A0F9F0A5_9ZZZZ</name>
<keyword evidence="1" id="KW-0472">Membrane</keyword>
<gene>
    <name evidence="2" type="ORF">LCGC14_2302870</name>
</gene>